<evidence type="ECO:0000256" key="2">
    <source>
        <dbReference type="SAM" id="Phobius"/>
    </source>
</evidence>
<feature type="chain" id="PRO_5025352516" evidence="3">
    <location>
        <begin position="20"/>
        <end position="246"/>
    </location>
</feature>
<gene>
    <name evidence="4" type="ORF">PDESU_06458</name>
</gene>
<evidence type="ECO:0000313" key="5">
    <source>
        <dbReference type="Proteomes" id="UP000366872"/>
    </source>
</evidence>
<dbReference type="InterPro" id="IPR011990">
    <property type="entry name" value="TPR-like_helical_dom_sf"/>
</dbReference>
<evidence type="ECO:0000313" key="4">
    <source>
        <dbReference type="EMBL" id="VGO17856.1"/>
    </source>
</evidence>
<organism evidence="4 5">
    <name type="scientific">Pontiella desulfatans</name>
    <dbReference type="NCBI Taxonomy" id="2750659"/>
    <lineage>
        <taxon>Bacteria</taxon>
        <taxon>Pseudomonadati</taxon>
        <taxon>Kiritimatiellota</taxon>
        <taxon>Kiritimatiellia</taxon>
        <taxon>Kiritimatiellales</taxon>
        <taxon>Pontiellaceae</taxon>
        <taxon>Pontiella</taxon>
    </lineage>
</organism>
<dbReference type="EMBL" id="CAAHFG010000005">
    <property type="protein sequence ID" value="VGO17856.1"/>
    <property type="molecule type" value="Genomic_DNA"/>
</dbReference>
<feature type="signal peptide" evidence="3">
    <location>
        <begin position="1"/>
        <end position="19"/>
    </location>
</feature>
<keyword evidence="2" id="KW-0472">Membrane</keyword>
<keyword evidence="3" id="KW-0732">Signal</keyword>
<dbReference type="PROSITE" id="PS50005">
    <property type="entry name" value="TPR"/>
    <property type="match status" value="1"/>
</dbReference>
<keyword evidence="1" id="KW-0802">TPR repeat</keyword>
<reference evidence="4 5" key="1">
    <citation type="submission" date="2019-04" db="EMBL/GenBank/DDBJ databases">
        <authorList>
            <person name="Van Vliet M D."/>
        </authorList>
    </citation>
    <scope>NUCLEOTIDE SEQUENCE [LARGE SCALE GENOMIC DNA]</scope>
    <source>
        <strain evidence="4 5">F1</strain>
    </source>
</reference>
<name>A0A6C2UF75_PONDE</name>
<proteinExistence type="predicted"/>
<dbReference type="InterPro" id="IPR019734">
    <property type="entry name" value="TPR_rpt"/>
</dbReference>
<dbReference type="Gene3D" id="1.25.40.10">
    <property type="entry name" value="Tetratricopeptide repeat domain"/>
    <property type="match status" value="1"/>
</dbReference>
<protein>
    <submittedName>
        <fullName evidence="4">Uncharacterized protein</fullName>
    </submittedName>
</protein>
<dbReference type="RefSeq" id="WP_136083321.1">
    <property type="nucleotide sequence ID" value="NZ_CAAHFG010000005.1"/>
</dbReference>
<feature type="transmembrane region" description="Helical" evidence="2">
    <location>
        <begin position="127"/>
        <end position="147"/>
    </location>
</feature>
<sequence>MRFLPLILLLALPALSTTAAQTSSSEKFLMAQAAYDDARYAEAALLYEDLINNGIANAEVHYNLANANFKDGDLPQAVWHYRKAWYEAPRDPDIRANLHFALNAAGAIDPAPGFVERVFETLSHSEWIIAATSGYLLLAVLLMAALVAPGARRPTLKACLVPLALMVVAAGGWWQWRQLAIHPEWVVVKSEATALYGPVEGSTAHYKLPLGALARQHGSDPKGWIELEYDGKRGWLKTEYISRVSP</sequence>
<keyword evidence="2" id="KW-0812">Transmembrane</keyword>
<evidence type="ECO:0000256" key="3">
    <source>
        <dbReference type="SAM" id="SignalP"/>
    </source>
</evidence>
<dbReference type="SUPFAM" id="SSF48452">
    <property type="entry name" value="TPR-like"/>
    <property type="match status" value="1"/>
</dbReference>
<accession>A0A6C2UF75</accession>
<dbReference type="Proteomes" id="UP000366872">
    <property type="component" value="Unassembled WGS sequence"/>
</dbReference>
<feature type="repeat" description="TPR" evidence="1">
    <location>
        <begin position="58"/>
        <end position="91"/>
    </location>
</feature>
<keyword evidence="5" id="KW-1185">Reference proteome</keyword>
<evidence type="ECO:0000256" key="1">
    <source>
        <dbReference type="PROSITE-ProRule" id="PRU00339"/>
    </source>
</evidence>
<keyword evidence="2" id="KW-1133">Transmembrane helix</keyword>
<dbReference type="AlphaFoldDB" id="A0A6C2UF75"/>